<accession>A0A1I6UAU5</accession>
<evidence type="ECO:0000313" key="3">
    <source>
        <dbReference type="Proteomes" id="UP000199139"/>
    </source>
</evidence>
<dbReference type="EMBL" id="FPAI01000024">
    <property type="protein sequence ID" value="SFS98488.1"/>
    <property type="molecule type" value="Genomic_DNA"/>
</dbReference>
<dbReference type="AlphaFoldDB" id="A0A1I6UAU5"/>
<gene>
    <name evidence="1" type="ORF">HMI01_25110</name>
    <name evidence="2" type="ORF">SAMN05421668_1242</name>
</gene>
<evidence type="ECO:0000313" key="4">
    <source>
        <dbReference type="Proteomes" id="UP000321773"/>
    </source>
</evidence>
<reference evidence="2 3" key="1">
    <citation type="submission" date="2016-10" db="EMBL/GenBank/DDBJ databases">
        <authorList>
            <person name="de Groot N.N."/>
        </authorList>
    </citation>
    <scope>NUCLEOTIDE SEQUENCE [LARGE SCALE GENOMIC DNA]</scope>
    <source>
        <strain evidence="2 3">DSM 17074</strain>
    </source>
</reference>
<evidence type="ECO:0000313" key="2">
    <source>
        <dbReference type="EMBL" id="SFS98488.1"/>
    </source>
</evidence>
<dbReference type="Proteomes" id="UP000199139">
    <property type="component" value="Unassembled WGS sequence"/>
</dbReference>
<dbReference type="STRING" id="306541.SAMN05421668_1242"/>
<dbReference type="InterPro" id="IPR014962">
    <property type="entry name" value="YolD"/>
</dbReference>
<dbReference type="RefSeq" id="WP_062323246.1">
    <property type="nucleotide sequence ID" value="NZ_BJWJ01000038.1"/>
</dbReference>
<keyword evidence="4" id="KW-1185">Reference proteome</keyword>
<dbReference type="EMBL" id="BJWJ01000038">
    <property type="protein sequence ID" value="GEM05523.1"/>
    <property type="molecule type" value="Genomic_DNA"/>
</dbReference>
<reference evidence="1 4" key="2">
    <citation type="submission" date="2019-07" db="EMBL/GenBank/DDBJ databases">
        <title>Whole genome shotgun sequence of Halolactibacillus miurensis NBRC 100873.</title>
        <authorList>
            <person name="Hosoyama A."/>
            <person name="Uohara A."/>
            <person name="Ohji S."/>
            <person name="Ichikawa N."/>
        </authorList>
    </citation>
    <scope>NUCLEOTIDE SEQUENCE [LARGE SCALE GENOMIC DNA]</scope>
    <source>
        <strain evidence="1 4">NBRC 100873</strain>
    </source>
</reference>
<proteinExistence type="predicted"/>
<name>A0A1I6UAU5_9BACI</name>
<dbReference type="Pfam" id="PF08863">
    <property type="entry name" value="YolD"/>
    <property type="match status" value="1"/>
</dbReference>
<protein>
    <submittedName>
        <fullName evidence="2">YolD-like protein</fullName>
    </submittedName>
</protein>
<evidence type="ECO:0000313" key="1">
    <source>
        <dbReference type="EMBL" id="GEM05523.1"/>
    </source>
</evidence>
<organism evidence="2 3">
    <name type="scientific">Halolactibacillus miurensis</name>
    <dbReference type="NCBI Taxonomy" id="306541"/>
    <lineage>
        <taxon>Bacteria</taxon>
        <taxon>Bacillati</taxon>
        <taxon>Bacillota</taxon>
        <taxon>Bacilli</taxon>
        <taxon>Bacillales</taxon>
        <taxon>Bacillaceae</taxon>
        <taxon>Halolactibacillus</taxon>
    </lineage>
</organism>
<dbReference type="Proteomes" id="UP000321773">
    <property type="component" value="Unassembled WGS sequence"/>
</dbReference>
<sequence length="112" mass="12775">MINKLSEGSNLIWESSRMILPEHKARIREHDLTPPPKERPLLSEDQLTQINQSLSIAIKTKGLVTLTYYKNKQHLTISGENTRLINSNTLEIATSKGFDHIPLSDMIDIRLL</sequence>